<dbReference type="PROSITE" id="PS51009">
    <property type="entry name" value="CYTCII"/>
    <property type="match status" value="1"/>
</dbReference>
<evidence type="ECO:0000256" key="3">
    <source>
        <dbReference type="ARBA" id="ARBA00022723"/>
    </source>
</evidence>
<feature type="chain" id="PRO_5033024556" evidence="8">
    <location>
        <begin position="24"/>
        <end position="157"/>
    </location>
</feature>
<evidence type="ECO:0000313" key="9">
    <source>
        <dbReference type="EMBL" id="MQQ07204.1"/>
    </source>
</evidence>
<feature type="binding site" description="covalent" evidence="7">
    <location>
        <position position="145"/>
    </location>
    <ligand>
        <name>heme c</name>
        <dbReference type="ChEBI" id="CHEBI:61717"/>
    </ligand>
</feature>
<dbReference type="GO" id="GO:0020037">
    <property type="term" value="F:heme binding"/>
    <property type="evidence" value="ECO:0007669"/>
    <property type="project" value="InterPro"/>
</dbReference>
<evidence type="ECO:0000256" key="7">
    <source>
        <dbReference type="PIRSR" id="PIRSR000027-2"/>
    </source>
</evidence>
<evidence type="ECO:0000313" key="10">
    <source>
        <dbReference type="Proteomes" id="UP000444174"/>
    </source>
</evidence>
<keyword evidence="5 6" id="KW-0408">Iron</keyword>
<gene>
    <name evidence="9" type="ORF">GFB49_01930</name>
</gene>
<organism evidence="9 10">
    <name type="scientific">Tritonibacter litoralis</name>
    <dbReference type="NCBI Taxonomy" id="2662264"/>
    <lineage>
        <taxon>Bacteria</taxon>
        <taxon>Pseudomonadati</taxon>
        <taxon>Pseudomonadota</taxon>
        <taxon>Alphaproteobacteria</taxon>
        <taxon>Rhodobacterales</taxon>
        <taxon>Paracoccaceae</taxon>
        <taxon>Tritonibacter</taxon>
    </lineage>
</organism>
<dbReference type="Gene3D" id="1.20.120.10">
    <property type="entry name" value="Cytochrome c/b562"/>
    <property type="match status" value="1"/>
</dbReference>
<dbReference type="InterPro" id="IPR010980">
    <property type="entry name" value="Cyt_c/b562"/>
</dbReference>
<keyword evidence="1" id="KW-0813">Transport</keyword>
<keyword evidence="4" id="KW-0249">Electron transport</keyword>
<dbReference type="InterPro" id="IPR012127">
    <property type="entry name" value="Cyt_c_prime"/>
</dbReference>
<dbReference type="PIRSF" id="PIRSF000027">
    <property type="entry name" value="Cytc_c_prime"/>
    <property type="match status" value="1"/>
</dbReference>
<evidence type="ECO:0000256" key="5">
    <source>
        <dbReference type="ARBA" id="ARBA00023004"/>
    </source>
</evidence>
<comment type="caution">
    <text evidence="9">The sequence shown here is derived from an EMBL/GenBank/DDBJ whole genome shotgun (WGS) entry which is preliminary data.</text>
</comment>
<dbReference type="GO" id="GO:0009055">
    <property type="term" value="F:electron transfer activity"/>
    <property type="evidence" value="ECO:0007669"/>
    <property type="project" value="InterPro"/>
</dbReference>
<sequence>MSYITKIASVAISAIVISTPVFAQDAKVLEAAVKARQAQMTLYAFNLGLLGDMAKGKVEYDAQKAQAAASGLTALTKLDGSRMWLPGTDNESLENTRALPAIWAEGSDVGEKSKALKAAVAAMDEAAGQGLEPLKAAIGGLGGACGACHKAYRAPKS</sequence>
<dbReference type="Proteomes" id="UP000444174">
    <property type="component" value="Unassembled WGS sequence"/>
</dbReference>
<keyword evidence="3 6" id="KW-0479">Metal-binding</keyword>
<reference evidence="9 10" key="1">
    <citation type="submission" date="2019-10" db="EMBL/GenBank/DDBJ databases">
        <title>Epibacterium sp. nov., isolated from seawater.</title>
        <authorList>
            <person name="Zhang X."/>
            <person name="Li N."/>
        </authorList>
    </citation>
    <scope>NUCLEOTIDE SEQUENCE [LARGE SCALE GENOMIC DNA]</scope>
    <source>
        <strain evidence="9 10">SM1979</strain>
    </source>
</reference>
<dbReference type="SUPFAM" id="SSF47175">
    <property type="entry name" value="Cytochromes"/>
    <property type="match status" value="1"/>
</dbReference>
<dbReference type="Pfam" id="PF01322">
    <property type="entry name" value="Cytochrom_C_2"/>
    <property type="match status" value="1"/>
</dbReference>
<feature type="binding site" description="axial binding residue" evidence="6">
    <location>
        <position position="149"/>
    </location>
    <ligand>
        <name>heme c</name>
        <dbReference type="ChEBI" id="CHEBI:61717"/>
    </ligand>
    <ligandPart>
        <name>Fe</name>
        <dbReference type="ChEBI" id="CHEBI:18248"/>
    </ligandPart>
</feature>
<evidence type="ECO:0000256" key="2">
    <source>
        <dbReference type="ARBA" id="ARBA00022617"/>
    </source>
</evidence>
<evidence type="ECO:0000256" key="6">
    <source>
        <dbReference type="PIRSR" id="PIRSR000027-1"/>
    </source>
</evidence>
<keyword evidence="2 7" id="KW-0349">Heme</keyword>
<feature type="signal peptide" evidence="8">
    <location>
        <begin position="1"/>
        <end position="23"/>
    </location>
</feature>
<keyword evidence="8" id="KW-0732">Signal</keyword>
<dbReference type="GO" id="GO:0042597">
    <property type="term" value="C:periplasmic space"/>
    <property type="evidence" value="ECO:0007669"/>
    <property type="project" value="InterPro"/>
</dbReference>
<dbReference type="InterPro" id="IPR002321">
    <property type="entry name" value="Cyt_c_II"/>
</dbReference>
<evidence type="ECO:0000256" key="8">
    <source>
        <dbReference type="SAM" id="SignalP"/>
    </source>
</evidence>
<proteinExistence type="predicted"/>
<name>A0A843YCJ7_9RHOB</name>
<comment type="PTM">
    <text evidence="7">Binds 1 heme group per subunit.</text>
</comment>
<dbReference type="GO" id="GO:0005506">
    <property type="term" value="F:iron ion binding"/>
    <property type="evidence" value="ECO:0007669"/>
    <property type="project" value="InterPro"/>
</dbReference>
<dbReference type="RefSeq" id="WP_153214110.1">
    <property type="nucleotide sequence ID" value="NZ_WIBF01000001.1"/>
</dbReference>
<evidence type="ECO:0000256" key="4">
    <source>
        <dbReference type="ARBA" id="ARBA00022982"/>
    </source>
</evidence>
<evidence type="ECO:0000256" key="1">
    <source>
        <dbReference type="ARBA" id="ARBA00022448"/>
    </source>
</evidence>
<dbReference type="AlphaFoldDB" id="A0A843YCJ7"/>
<accession>A0A843YCJ7</accession>
<dbReference type="EMBL" id="WIBF01000001">
    <property type="protein sequence ID" value="MQQ07204.1"/>
    <property type="molecule type" value="Genomic_DNA"/>
</dbReference>
<protein>
    <submittedName>
        <fullName evidence="9">Cytochrome c</fullName>
    </submittedName>
</protein>
<feature type="binding site" description="covalent" evidence="7">
    <location>
        <position position="148"/>
    </location>
    <ligand>
        <name>heme c</name>
        <dbReference type="ChEBI" id="CHEBI:61717"/>
    </ligand>
</feature>
<dbReference type="GO" id="GO:0022900">
    <property type="term" value="P:electron transport chain"/>
    <property type="evidence" value="ECO:0007669"/>
    <property type="project" value="InterPro"/>
</dbReference>
<keyword evidence="10" id="KW-1185">Reference proteome</keyword>